<proteinExistence type="inferred from homology"/>
<evidence type="ECO:0000256" key="7">
    <source>
        <dbReference type="ARBA" id="ARBA00047720"/>
    </source>
</evidence>
<evidence type="ECO:0000256" key="6">
    <source>
        <dbReference type="ARBA" id="ARBA00022840"/>
    </source>
</evidence>
<dbReference type="HAMAP" id="MF_01518">
    <property type="entry name" value="Adenine_deamin"/>
    <property type="match status" value="1"/>
</dbReference>
<dbReference type="InterPro" id="IPR032466">
    <property type="entry name" value="Metal_Hydrolase"/>
</dbReference>
<gene>
    <name evidence="10" type="ORF">G195_001010</name>
</gene>
<dbReference type="PANTHER" id="PTHR11070">
    <property type="entry name" value="UVRD / RECB / PCRA DNA HELICASE FAMILY MEMBER"/>
    <property type="match status" value="1"/>
</dbReference>
<keyword evidence="6 8" id="KW-0067">ATP-binding</keyword>
<comment type="similarity">
    <text evidence="1">Belongs to the metallo-dependent hydrolases superfamily. Adenine deaminase family.</text>
</comment>
<dbReference type="Gene3D" id="3.20.20.140">
    <property type="entry name" value="Metal-dependent hydrolases"/>
    <property type="match status" value="1"/>
</dbReference>
<dbReference type="Proteomes" id="UP000702964">
    <property type="component" value="Unassembled WGS sequence"/>
</dbReference>
<dbReference type="GO" id="GO:0000034">
    <property type="term" value="F:adenine deaminase activity"/>
    <property type="evidence" value="ECO:0007669"/>
    <property type="project" value="UniProtKB-EC"/>
</dbReference>
<accession>A0A8J4WQM5</accession>
<keyword evidence="3 8" id="KW-0547">Nucleotide-binding</keyword>
<evidence type="ECO:0000313" key="11">
    <source>
        <dbReference type="Proteomes" id="UP000702964"/>
    </source>
</evidence>
<dbReference type="GO" id="GO:0000725">
    <property type="term" value="P:recombinational repair"/>
    <property type="evidence" value="ECO:0007669"/>
    <property type="project" value="TreeGrafter"/>
</dbReference>
<dbReference type="InterPro" id="IPR011059">
    <property type="entry name" value="Metal-dep_hydrolase_composite"/>
</dbReference>
<dbReference type="InterPro" id="IPR000212">
    <property type="entry name" value="DNA_helicase_UvrD/REP"/>
</dbReference>
<dbReference type="SUPFAM" id="SSF51338">
    <property type="entry name" value="Composite domain of metallo-dependent hydrolases"/>
    <property type="match status" value="1"/>
</dbReference>
<dbReference type="InterPro" id="IPR006680">
    <property type="entry name" value="Amidohydro-rel"/>
</dbReference>
<name>A0A8J4WQM5_9STRA</name>
<dbReference type="GO" id="GO:0005524">
    <property type="term" value="F:ATP binding"/>
    <property type="evidence" value="ECO:0007669"/>
    <property type="project" value="UniProtKB-UniRule"/>
</dbReference>
<sequence length="1065" mass="117912">MKSIVATIQKEQNRIIRNDRTRMLIVQGAAGSGKTSAALQRVAYLLYKYREHLQADQMVLFSPNPMFNSYVSTVLPELGEENMLQTTFQEYLERRLGREYQLEDPFIQLEYVLTGTEDPQYEARMSGIRFKSSESFLKVITRYKDSMMSEGMKFKPVRFQGRAVVTAEAMAEKFYSFEPSVKLVNRLEILRDWMLKELSAFGKGELEAPWVDQQLDIMEPEDLQRAYQRLKRKQKGKSDTFDDFQQEREILARMVVSDRLKPLRKWIKSLRFVDVRQLYAHLFNDRAQMVRLLGEETLPSHWEEIGDMTLRRLKVQELAYEDITPYLYLRELLLGFHINSNIRHVIIDEAQDYSAFQLAFMKRLFPRSKITALGDFNQAIYAHSSVLSGTGPLTNLYGPENTEVIELTRSYRSTQEIVEFTRGMVPGGEEIVPFNRGGEKPKVIVSANEQEHLDVITADLKHLIQEGYESVAVICKTAEESKDIHEALSKILPVAPKLIKKTTLAFERGVHVIPAYLAKGVEFDAVLIYDGSASQYAQEHEQSTQMKVTEFARAVLPSGTTGGFFDPHEISNVLGLKGLRLMLDEARTTPMAAYMQVASCVPSTHPGLETTGAYIGPEEVAEALSWGPDMIGLGEVMNFPGVVYGDETMIGEIQATLRAGKVADGHFTWAADDWRLPAYAASGVTGDHECVTKEDVVERLRLGMYAKMRQGSAWHDVAETIKACTELGLDTRRMMLVTDDRSSESLLKEGHMDFVVRLAISQGVKPVTAFQMATINTAERFGVARDIGAVIPGNIADIILLDGRLADVHVGMTIAAGHVVAENGKMTAVWDSFTYPEEALNTVKLEANIQPKDMELSAPITEGTIGAKVIHVTENHVDTKEKHVNVTVEDGNVVISTAGEICKIAVLERHKQTGNRAVALVGGIGFTGPAAIAMTVAHDSHNLLIIGNDDAMMAEAGNRVIGMQGGVAVVTASGVTEFPLRIAGLMSTETFEVVAAQSAAVSEALQSAGCTLNNAFMTLSLLALVVIPELRLSDKGLVRISAEGIELVSLFDEMVENTPAAPAGN</sequence>
<evidence type="ECO:0000256" key="2">
    <source>
        <dbReference type="ARBA" id="ARBA00012782"/>
    </source>
</evidence>
<dbReference type="Pfam" id="PF00580">
    <property type="entry name" value="UvrD-helicase"/>
    <property type="match status" value="1"/>
</dbReference>
<dbReference type="GO" id="GO:0006146">
    <property type="term" value="P:adenine catabolic process"/>
    <property type="evidence" value="ECO:0007669"/>
    <property type="project" value="InterPro"/>
</dbReference>
<dbReference type="InterPro" id="IPR014016">
    <property type="entry name" value="UvrD-like_ATP-bd"/>
</dbReference>
<dbReference type="Pfam" id="PF13382">
    <property type="entry name" value="Adenine_deam_C"/>
    <property type="match status" value="1"/>
</dbReference>
<comment type="caution">
    <text evidence="10">The sequence shown here is derived from an EMBL/GenBank/DDBJ whole genome shotgun (WGS) entry which is preliminary data.</text>
</comment>
<dbReference type="GO" id="GO:0043138">
    <property type="term" value="F:3'-5' DNA helicase activity"/>
    <property type="evidence" value="ECO:0007669"/>
    <property type="project" value="UniProtKB-EC"/>
</dbReference>
<evidence type="ECO:0000256" key="5">
    <source>
        <dbReference type="ARBA" id="ARBA00022806"/>
    </source>
</evidence>
<dbReference type="PROSITE" id="PS51198">
    <property type="entry name" value="UVRD_HELICASE_ATP_BIND"/>
    <property type="match status" value="1"/>
</dbReference>
<feature type="domain" description="UvrD-like helicase ATP-binding" evidence="9">
    <location>
        <begin position="7"/>
        <end position="414"/>
    </location>
</feature>
<keyword evidence="5 8" id="KW-0347">Helicase</keyword>
<evidence type="ECO:0000259" key="9">
    <source>
        <dbReference type="PROSITE" id="PS51198"/>
    </source>
</evidence>
<dbReference type="InterPro" id="IPR048228">
    <property type="entry name" value="HelD_bacillota"/>
</dbReference>
<dbReference type="GO" id="GO:0003677">
    <property type="term" value="F:DNA binding"/>
    <property type="evidence" value="ECO:0007669"/>
    <property type="project" value="InterPro"/>
</dbReference>
<reference evidence="10" key="2">
    <citation type="submission" date="2020-02" db="EMBL/GenBank/DDBJ databases">
        <authorList>
            <person name="Studholme D.J."/>
        </authorList>
    </citation>
    <scope>NUCLEOTIDE SEQUENCE</scope>
    <source>
        <strain evidence="10">00238/432</strain>
    </source>
</reference>
<dbReference type="SUPFAM" id="SSF52540">
    <property type="entry name" value="P-loop containing nucleoside triphosphate hydrolases"/>
    <property type="match status" value="1"/>
</dbReference>
<evidence type="ECO:0000256" key="4">
    <source>
        <dbReference type="ARBA" id="ARBA00022801"/>
    </source>
</evidence>
<dbReference type="EC" id="3.5.4.2" evidence="2"/>
<dbReference type="EMBL" id="AOFI03000005">
    <property type="protein sequence ID" value="KAF4325431.1"/>
    <property type="molecule type" value="Genomic_DNA"/>
</dbReference>
<dbReference type="PANTHER" id="PTHR11070:SF17">
    <property type="entry name" value="DNA HELICASE IV"/>
    <property type="match status" value="1"/>
</dbReference>
<comment type="catalytic activity">
    <reaction evidence="7">
        <text>adenine + H2O + H(+) = hypoxanthine + NH4(+)</text>
        <dbReference type="Rhea" id="RHEA:23688"/>
        <dbReference type="ChEBI" id="CHEBI:15377"/>
        <dbReference type="ChEBI" id="CHEBI:15378"/>
        <dbReference type="ChEBI" id="CHEBI:16708"/>
        <dbReference type="ChEBI" id="CHEBI:17368"/>
        <dbReference type="ChEBI" id="CHEBI:28938"/>
        <dbReference type="EC" id="3.5.4.2"/>
    </reaction>
</comment>
<dbReference type="AlphaFoldDB" id="A0A8J4WQM5"/>
<dbReference type="Pfam" id="PF01979">
    <property type="entry name" value="Amidohydro_1"/>
    <property type="match status" value="1"/>
</dbReference>
<dbReference type="NCBIfam" id="NF041464">
    <property type="entry name" value="HelD_BACSU"/>
    <property type="match status" value="1"/>
</dbReference>
<dbReference type="Gene3D" id="3.40.50.300">
    <property type="entry name" value="P-loop containing nucleotide triphosphate hydrolases"/>
    <property type="match status" value="3"/>
</dbReference>
<evidence type="ECO:0000256" key="3">
    <source>
        <dbReference type="ARBA" id="ARBA00022741"/>
    </source>
</evidence>
<reference evidence="10" key="1">
    <citation type="journal article" date="2015" name="Genom Data">
        <title>Draft genome sequences of Phytophthora kernoviae and Phytophthora ramorum lineage EU2 from Scotland.</title>
        <authorList>
            <person name="Sambles C."/>
            <person name="Schlenzig A."/>
            <person name="O'Neill P."/>
            <person name="Grant M."/>
            <person name="Studholme D.J."/>
        </authorList>
    </citation>
    <scope>NUCLEOTIDE SEQUENCE</scope>
    <source>
        <strain evidence="10">00238/432</strain>
    </source>
</reference>
<organism evidence="10 11">
    <name type="scientific">Phytophthora kernoviae 00238/432</name>
    <dbReference type="NCBI Taxonomy" id="1284355"/>
    <lineage>
        <taxon>Eukaryota</taxon>
        <taxon>Sar</taxon>
        <taxon>Stramenopiles</taxon>
        <taxon>Oomycota</taxon>
        <taxon>Peronosporomycetes</taxon>
        <taxon>Peronosporales</taxon>
        <taxon>Peronosporaceae</taxon>
        <taxon>Phytophthora</taxon>
    </lineage>
</organism>
<dbReference type="InterPro" id="IPR006679">
    <property type="entry name" value="Adenine_deam"/>
</dbReference>
<evidence type="ECO:0000256" key="1">
    <source>
        <dbReference type="ARBA" id="ARBA00006773"/>
    </source>
</evidence>
<protein>
    <recommendedName>
        <fullName evidence="2">adenine deaminase</fullName>
        <ecNumber evidence="2">3.5.4.2</ecNumber>
    </recommendedName>
</protein>
<evidence type="ECO:0000313" key="10">
    <source>
        <dbReference type="EMBL" id="KAF4325431.1"/>
    </source>
</evidence>
<dbReference type="InterPro" id="IPR027417">
    <property type="entry name" value="P-loop_NTPase"/>
</dbReference>
<feature type="binding site" evidence="8">
    <location>
        <begin position="28"/>
        <end position="35"/>
    </location>
    <ligand>
        <name>ATP</name>
        <dbReference type="ChEBI" id="CHEBI:30616"/>
    </ligand>
</feature>
<evidence type="ECO:0000256" key="8">
    <source>
        <dbReference type="PROSITE-ProRule" id="PRU00560"/>
    </source>
</evidence>
<dbReference type="GO" id="GO:0005829">
    <property type="term" value="C:cytosol"/>
    <property type="evidence" value="ECO:0007669"/>
    <property type="project" value="TreeGrafter"/>
</dbReference>
<dbReference type="InterPro" id="IPR026912">
    <property type="entry name" value="Adenine_deam_C"/>
</dbReference>
<dbReference type="SUPFAM" id="SSF51556">
    <property type="entry name" value="Metallo-dependent hydrolases"/>
    <property type="match status" value="1"/>
</dbReference>
<keyword evidence="4 8" id="KW-0378">Hydrolase</keyword>